<dbReference type="Proteomes" id="UP000324800">
    <property type="component" value="Unassembled WGS sequence"/>
</dbReference>
<dbReference type="AlphaFoldDB" id="A0A5J4WNC6"/>
<accession>A0A5J4WNC6</accession>
<protein>
    <submittedName>
        <fullName evidence="1">Uncharacterized protein</fullName>
    </submittedName>
</protein>
<gene>
    <name evidence="1" type="ORF">EZS28_007879</name>
</gene>
<evidence type="ECO:0000313" key="2">
    <source>
        <dbReference type="Proteomes" id="UP000324800"/>
    </source>
</evidence>
<dbReference type="EMBL" id="SNRW01001388">
    <property type="protein sequence ID" value="KAA6396597.1"/>
    <property type="molecule type" value="Genomic_DNA"/>
</dbReference>
<organism evidence="1 2">
    <name type="scientific">Streblomastix strix</name>
    <dbReference type="NCBI Taxonomy" id="222440"/>
    <lineage>
        <taxon>Eukaryota</taxon>
        <taxon>Metamonada</taxon>
        <taxon>Preaxostyla</taxon>
        <taxon>Oxymonadida</taxon>
        <taxon>Streblomastigidae</taxon>
        <taxon>Streblomastix</taxon>
    </lineage>
</organism>
<proteinExistence type="predicted"/>
<sequence>MFTVELPWEIFDALKIPPILEILPREELRHCSLKRQLQIQMRIIKQALEIKHKLEKKYAKKEEKLNLLGIFDPTTNQTRARSLFYINLKRELNFERIMNNVLDEMLHQIPPDQAQKNAEAEELRRYLNKIPKMKVQPIVDTIASKTKTLSQYRKLLAQHTQDELLRQSDFGKGSTIIRQQTDQSIQQRGRGYLGTVSLCGEKKLADDGQRLRKRLPQLIKPIKLIEQPTPALASLLLSKREVEQYEEIEGSIDTEGTDLWRVPTDDFKLLTGGRKIDTVCE</sequence>
<name>A0A5J4WNC6_9EUKA</name>
<evidence type="ECO:0000313" key="1">
    <source>
        <dbReference type="EMBL" id="KAA6396597.1"/>
    </source>
</evidence>
<reference evidence="1 2" key="1">
    <citation type="submission" date="2019-03" db="EMBL/GenBank/DDBJ databases">
        <title>Single cell metagenomics reveals metabolic interactions within the superorganism composed of flagellate Streblomastix strix and complex community of Bacteroidetes bacteria on its surface.</title>
        <authorList>
            <person name="Treitli S.C."/>
            <person name="Kolisko M."/>
            <person name="Husnik F."/>
            <person name="Keeling P."/>
            <person name="Hampl V."/>
        </authorList>
    </citation>
    <scope>NUCLEOTIDE SEQUENCE [LARGE SCALE GENOMIC DNA]</scope>
    <source>
        <strain evidence="1">ST1C</strain>
    </source>
</reference>
<comment type="caution">
    <text evidence="1">The sequence shown here is derived from an EMBL/GenBank/DDBJ whole genome shotgun (WGS) entry which is preliminary data.</text>
</comment>